<evidence type="ECO:0000313" key="3">
    <source>
        <dbReference type="Proteomes" id="UP000257109"/>
    </source>
</evidence>
<evidence type="ECO:0000313" key="2">
    <source>
        <dbReference type="EMBL" id="RDX97363.1"/>
    </source>
</evidence>
<protein>
    <submittedName>
        <fullName evidence="2">Uncharacterized protein</fullName>
    </submittedName>
</protein>
<keyword evidence="3" id="KW-1185">Reference proteome</keyword>
<name>A0A371H3Y3_MUCPR</name>
<evidence type="ECO:0000256" key="1">
    <source>
        <dbReference type="SAM" id="MobiDB-lite"/>
    </source>
</evidence>
<reference evidence="2" key="1">
    <citation type="submission" date="2018-05" db="EMBL/GenBank/DDBJ databases">
        <title>Draft genome of Mucuna pruriens seed.</title>
        <authorList>
            <person name="Nnadi N.E."/>
            <person name="Vos R."/>
            <person name="Hasami M.H."/>
            <person name="Devisetty U.K."/>
            <person name="Aguiy J.C."/>
        </authorList>
    </citation>
    <scope>NUCLEOTIDE SEQUENCE [LARGE SCALE GENOMIC DNA]</scope>
    <source>
        <strain evidence="2">JCA_2017</strain>
    </source>
</reference>
<comment type="caution">
    <text evidence="2">The sequence shown here is derived from an EMBL/GenBank/DDBJ whole genome shotgun (WGS) entry which is preliminary data.</text>
</comment>
<dbReference type="Proteomes" id="UP000257109">
    <property type="component" value="Unassembled WGS sequence"/>
</dbReference>
<proteinExistence type="predicted"/>
<gene>
    <name evidence="2" type="ORF">CR513_19859</name>
</gene>
<sequence>MHHCRPSKAIIAEGRFSRNFEFLTLYSNRLNPTSSHLSYSHPKLDQFPISRDRIAESKVCLLSESSSYEPLHAFDPEIERTLHYLRKARHIVTIDSNSSDSIWNSENSNFTTNESNFSEHQEAGSMENNDRRSWPHYRRGVSPVVHSMSTTRASSKSSQALKGVPCGLFQDEAVGDTGRPHKMKAFQFSLVGVAKD</sequence>
<dbReference type="AlphaFoldDB" id="A0A371H3Y3"/>
<feature type="non-terminal residue" evidence="2">
    <location>
        <position position="1"/>
    </location>
</feature>
<dbReference type="EMBL" id="QJKJ01003672">
    <property type="protein sequence ID" value="RDX97363.1"/>
    <property type="molecule type" value="Genomic_DNA"/>
</dbReference>
<feature type="region of interest" description="Disordered" evidence="1">
    <location>
        <begin position="113"/>
        <end position="135"/>
    </location>
</feature>
<feature type="compositionally biased region" description="Basic and acidic residues" evidence="1">
    <location>
        <begin position="117"/>
        <end position="133"/>
    </location>
</feature>
<organism evidence="2 3">
    <name type="scientific">Mucuna pruriens</name>
    <name type="common">Velvet bean</name>
    <name type="synonym">Dolichos pruriens</name>
    <dbReference type="NCBI Taxonomy" id="157652"/>
    <lineage>
        <taxon>Eukaryota</taxon>
        <taxon>Viridiplantae</taxon>
        <taxon>Streptophyta</taxon>
        <taxon>Embryophyta</taxon>
        <taxon>Tracheophyta</taxon>
        <taxon>Spermatophyta</taxon>
        <taxon>Magnoliopsida</taxon>
        <taxon>eudicotyledons</taxon>
        <taxon>Gunneridae</taxon>
        <taxon>Pentapetalae</taxon>
        <taxon>rosids</taxon>
        <taxon>fabids</taxon>
        <taxon>Fabales</taxon>
        <taxon>Fabaceae</taxon>
        <taxon>Papilionoideae</taxon>
        <taxon>50 kb inversion clade</taxon>
        <taxon>NPAAA clade</taxon>
        <taxon>indigoferoid/millettioid clade</taxon>
        <taxon>Phaseoleae</taxon>
        <taxon>Mucuna</taxon>
    </lineage>
</organism>
<accession>A0A371H3Y3</accession>